<dbReference type="GO" id="GO:0004558">
    <property type="term" value="F:alpha-1,4-glucosidase activity"/>
    <property type="evidence" value="ECO:0007669"/>
    <property type="project" value="TreeGrafter"/>
</dbReference>
<dbReference type="PANTHER" id="PTHR22762:SF94">
    <property type="entry name" value="P-TYPE DOMAIN-CONTAINING PROTEIN"/>
    <property type="match status" value="1"/>
</dbReference>
<dbReference type="SUPFAM" id="SSF57492">
    <property type="entry name" value="Trefoil"/>
    <property type="match status" value="1"/>
</dbReference>
<dbReference type="PROSITE" id="PS51448">
    <property type="entry name" value="P_TREFOIL_2"/>
    <property type="match status" value="1"/>
</dbReference>
<dbReference type="InterPro" id="IPR000519">
    <property type="entry name" value="P_trefoil_dom"/>
</dbReference>
<dbReference type="InterPro" id="IPR011013">
    <property type="entry name" value="Gal_mutarotase_sf_dom"/>
</dbReference>
<protein>
    <recommendedName>
        <fullName evidence="4">P-type domain-containing protein</fullName>
    </recommendedName>
</protein>
<name>A0A8S1F398_9PELO</name>
<dbReference type="GO" id="GO:0005975">
    <property type="term" value="P:carbohydrate metabolic process"/>
    <property type="evidence" value="ECO:0007669"/>
    <property type="project" value="InterPro"/>
</dbReference>
<evidence type="ECO:0000256" key="2">
    <source>
        <dbReference type="PROSITE-ProRule" id="PRU00779"/>
    </source>
</evidence>
<dbReference type="InterPro" id="IPR044913">
    <property type="entry name" value="P_trefoil_dom_sf"/>
</dbReference>
<feature type="domain" description="P-type" evidence="4">
    <location>
        <begin position="17"/>
        <end position="68"/>
    </location>
</feature>
<comment type="caution">
    <text evidence="5">The sequence shown here is derived from an EMBL/GenBank/DDBJ whole genome shotgun (WGS) entry which is preliminary data.</text>
</comment>
<evidence type="ECO:0000259" key="4">
    <source>
        <dbReference type="PROSITE" id="PS51448"/>
    </source>
</evidence>
<dbReference type="CDD" id="cd00111">
    <property type="entry name" value="Trefoil"/>
    <property type="match status" value="1"/>
</dbReference>
<accession>A0A8S1F398</accession>
<gene>
    <name evidence="5" type="ORF">CBOVIS_LOCUS8526</name>
</gene>
<dbReference type="Proteomes" id="UP000494206">
    <property type="component" value="Unassembled WGS sequence"/>
</dbReference>
<evidence type="ECO:0000313" key="6">
    <source>
        <dbReference type="Proteomes" id="UP000494206"/>
    </source>
</evidence>
<keyword evidence="3" id="KW-0732">Signal</keyword>
<proteinExistence type="predicted"/>
<dbReference type="SUPFAM" id="SSF74650">
    <property type="entry name" value="Galactose mutarotase-like"/>
    <property type="match status" value="1"/>
</dbReference>
<keyword evidence="1" id="KW-1015">Disulfide bond</keyword>
<feature type="chain" id="PRO_5035714396" description="P-type domain-containing protein" evidence="3">
    <location>
        <begin position="17"/>
        <end position="202"/>
    </location>
</feature>
<dbReference type="SMART" id="SM00018">
    <property type="entry name" value="PD"/>
    <property type="match status" value="1"/>
</dbReference>
<dbReference type="PANTHER" id="PTHR22762">
    <property type="entry name" value="ALPHA-GLUCOSIDASE"/>
    <property type="match status" value="1"/>
</dbReference>
<comment type="caution">
    <text evidence="2">Lacks conserved residue(s) required for the propagation of feature annotation.</text>
</comment>
<reference evidence="5 6" key="1">
    <citation type="submission" date="2020-04" db="EMBL/GenBank/DDBJ databases">
        <authorList>
            <person name="Laetsch R D."/>
            <person name="Stevens L."/>
            <person name="Kumar S."/>
            <person name="Blaxter L. M."/>
        </authorList>
    </citation>
    <scope>NUCLEOTIDE SEQUENCE [LARGE SCALE GENOMIC DNA]</scope>
</reference>
<dbReference type="Gene3D" id="4.10.110.10">
    <property type="entry name" value="Spasmolytic Protein, domain 1"/>
    <property type="match status" value="1"/>
</dbReference>
<keyword evidence="6" id="KW-1185">Reference proteome</keyword>
<sequence>MLHASVFLLLFARIAAGPISGGFVDEAVRVDCFPEPGATQDACTSRGCIWDEASSKAPAKTPWCYYPTESGYTIQTRNERGIVLKSKTPNPYGTNISPLDVRYRKNGATLLVTIGNDDRYVPPVNLPQAASTSSESLNFDFGTIGTSDIFYFTVKRASTGVSLWDTSIGGMQFADKFIQIATYLPSKNVYGFGDHVHKRMKV</sequence>
<dbReference type="Pfam" id="PF00088">
    <property type="entry name" value="Trefoil"/>
    <property type="match status" value="1"/>
</dbReference>
<evidence type="ECO:0000256" key="1">
    <source>
        <dbReference type="ARBA" id="ARBA00023157"/>
    </source>
</evidence>
<organism evidence="5 6">
    <name type="scientific">Caenorhabditis bovis</name>
    <dbReference type="NCBI Taxonomy" id="2654633"/>
    <lineage>
        <taxon>Eukaryota</taxon>
        <taxon>Metazoa</taxon>
        <taxon>Ecdysozoa</taxon>
        <taxon>Nematoda</taxon>
        <taxon>Chromadorea</taxon>
        <taxon>Rhabditida</taxon>
        <taxon>Rhabditina</taxon>
        <taxon>Rhabditomorpha</taxon>
        <taxon>Rhabditoidea</taxon>
        <taxon>Rhabditidae</taxon>
        <taxon>Peloderinae</taxon>
        <taxon>Caenorhabditis</taxon>
    </lineage>
</organism>
<dbReference type="GO" id="GO:0030246">
    <property type="term" value="F:carbohydrate binding"/>
    <property type="evidence" value="ECO:0007669"/>
    <property type="project" value="InterPro"/>
</dbReference>
<evidence type="ECO:0000313" key="5">
    <source>
        <dbReference type="EMBL" id="CAB3406452.1"/>
    </source>
</evidence>
<dbReference type="AlphaFoldDB" id="A0A8S1F398"/>
<feature type="signal peptide" evidence="3">
    <location>
        <begin position="1"/>
        <end position="16"/>
    </location>
</feature>
<dbReference type="OrthoDB" id="1334205at2759"/>
<evidence type="ECO:0000256" key="3">
    <source>
        <dbReference type="SAM" id="SignalP"/>
    </source>
</evidence>
<dbReference type="EMBL" id="CADEPM010000005">
    <property type="protein sequence ID" value="CAB3406452.1"/>
    <property type="molecule type" value="Genomic_DNA"/>
</dbReference>
<dbReference type="Gene3D" id="2.60.40.1760">
    <property type="entry name" value="glycosyl hydrolase (family 31)"/>
    <property type="match status" value="1"/>
</dbReference>